<dbReference type="Gene3D" id="3.40.50.11220">
    <property type="match status" value="1"/>
</dbReference>
<dbReference type="InterPro" id="IPR021745">
    <property type="entry name" value="CbiG_mid"/>
</dbReference>
<feature type="domain" description="Cobalamin biosynthesis central region" evidence="3">
    <location>
        <begin position="131"/>
        <end position="183"/>
    </location>
</feature>
<name>A0A9D1FLJ2_9FIRM</name>
<dbReference type="PANTHER" id="PTHR37477">
    <property type="entry name" value="COBALT-PRECORRIN-5A HYDROLASE"/>
    <property type="match status" value="1"/>
</dbReference>
<reference evidence="4" key="1">
    <citation type="submission" date="2020-10" db="EMBL/GenBank/DDBJ databases">
        <authorList>
            <person name="Gilroy R."/>
        </authorList>
    </citation>
    <scope>NUCLEOTIDE SEQUENCE</scope>
    <source>
        <strain evidence="4">CHK199-13235</strain>
    </source>
</reference>
<feature type="domain" description="Cobalamin synthesis G N-terminal" evidence="2">
    <location>
        <begin position="46"/>
        <end position="126"/>
    </location>
</feature>
<comment type="caution">
    <text evidence="4">The sequence shown here is derived from an EMBL/GenBank/DDBJ whole genome shotgun (WGS) entry which is preliminary data.</text>
</comment>
<dbReference type="Pfam" id="PF01890">
    <property type="entry name" value="CbiG_C"/>
    <property type="match status" value="1"/>
</dbReference>
<dbReference type="Pfam" id="PF11760">
    <property type="entry name" value="CbiG_N"/>
    <property type="match status" value="1"/>
</dbReference>
<dbReference type="Pfam" id="PF11761">
    <property type="entry name" value="CbiG_mid"/>
    <property type="match status" value="1"/>
</dbReference>
<evidence type="ECO:0000313" key="5">
    <source>
        <dbReference type="Proteomes" id="UP000824002"/>
    </source>
</evidence>
<dbReference type="AlphaFoldDB" id="A0A9D1FLJ2"/>
<proteinExistence type="predicted"/>
<dbReference type="Proteomes" id="UP000824002">
    <property type="component" value="Unassembled WGS sequence"/>
</dbReference>
<dbReference type="SUPFAM" id="SSF159672">
    <property type="entry name" value="CbiG N-terminal domain-like"/>
    <property type="match status" value="1"/>
</dbReference>
<protein>
    <submittedName>
        <fullName evidence="4">Cobalt-precorrin 5A hydrolase</fullName>
    </submittedName>
</protein>
<evidence type="ECO:0000313" key="4">
    <source>
        <dbReference type="EMBL" id="HIS75973.1"/>
    </source>
</evidence>
<gene>
    <name evidence="4" type="ORF">IAB51_04085</name>
</gene>
<dbReference type="EMBL" id="DVJP01000030">
    <property type="protein sequence ID" value="HIS75973.1"/>
    <property type="molecule type" value="Genomic_DNA"/>
</dbReference>
<dbReference type="PANTHER" id="PTHR37477:SF1">
    <property type="entry name" value="COBALT-PRECORRIN-5A HYDROLASE"/>
    <property type="match status" value="1"/>
</dbReference>
<organism evidence="4 5">
    <name type="scientific">Candidatus Merdivicinus excrementipullorum</name>
    <dbReference type="NCBI Taxonomy" id="2840867"/>
    <lineage>
        <taxon>Bacteria</taxon>
        <taxon>Bacillati</taxon>
        <taxon>Bacillota</taxon>
        <taxon>Clostridia</taxon>
        <taxon>Eubacteriales</taxon>
        <taxon>Oscillospiraceae</taxon>
        <taxon>Oscillospiraceae incertae sedis</taxon>
        <taxon>Candidatus Merdivicinus</taxon>
    </lineage>
</organism>
<dbReference type="InterPro" id="IPR052553">
    <property type="entry name" value="CbiG_hydrolase"/>
</dbReference>
<dbReference type="InterPro" id="IPR036518">
    <property type="entry name" value="CobE/GbiG_C_sf"/>
</dbReference>
<evidence type="ECO:0000259" key="3">
    <source>
        <dbReference type="Pfam" id="PF11761"/>
    </source>
</evidence>
<keyword evidence="4" id="KW-0378">Hydrolase</keyword>
<evidence type="ECO:0000259" key="1">
    <source>
        <dbReference type="Pfam" id="PF01890"/>
    </source>
</evidence>
<accession>A0A9D1FLJ2</accession>
<dbReference type="Gene3D" id="3.30.420.180">
    <property type="entry name" value="CobE/GbiG C-terminal domain"/>
    <property type="match status" value="1"/>
</dbReference>
<sequence>MRIEITAYTADGLALGEKLRGLLEQAGETVRFHSGKGPEGMKARDFAAEYFPKADALIFIGAAGIAVRSIAPFVASKLSDPAVLALDDQGKFVISLLSGHVGGANDLANRIAGLIGAVPVVTTATDGHGVFAIDSWAAKQGFFIMNPEKIKAVSGKLLDGKPVGFASPFPVLETLPKGFVRAEKNPDVAVDVRCPETDCLWIVPPFLTLGVGCRKNTPEEAIEAAFQKLLAQTGFSEKAFQKVCSIDLKAEEPGLLAFCKAHNLPFVTYPAQELSAVEGEFTPSAFVSRVTGVDNVCERSAAKGSGGRIIVPKQAGNGVTMAVAR</sequence>
<evidence type="ECO:0000259" key="2">
    <source>
        <dbReference type="Pfam" id="PF11760"/>
    </source>
</evidence>
<feature type="domain" description="CobE/GbiG C-terminal" evidence="1">
    <location>
        <begin position="207"/>
        <end position="324"/>
    </location>
</feature>
<dbReference type="InterPro" id="IPR002750">
    <property type="entry name" value="CobE/GbiG_C"/>
</dbReference>
<dbReference type="GO" id="GO:0016787">
    <property type="term" value="F:hydrolase activity"/>
    <property type="evidence" value="ECO:0007669"/>
    <property type="project" value="UniProtKB-KW"/>
</dbReference>
<dbReference type="InterPro" id="IPR021744">
    <property type="entry name" value="CbiG_N"/>
</dbReference>
<dbReference type="SUPFAM" id="SSF159664">
    <property type="entry name" value="CobE/GbiG C-terminal domain-like"/>
    <property type="match status" value="1"/>
</dbReference>
<dbReference type="GO" id="GO:0009236">
    <property type="term" value="P:cobalamin biosynthetic process"/>
    <property type="evidence" value="ECO:0007669"/>
    <property type="project" value="InterPro"/>
</dbReference>
<dbReference type="InterPro" id="IPR038029">
    <property type="entry name" value="GbiG_N_sf"/>
</dbReference>
<reference evidence="4" key="2">
    <citation type="journal article" date="2021" name="PeerJ">
        <title>Extensive microbial diversity within the chicken gut microbiome revealed by metagenomics and culture.</title>
        <authorList>
            <person name="Gilroy R."/>
            <person name="Ravi A."/>
            <person name="Getino M."/>
            <person name="Pursley I."/>
            <person name="Horton D.L."/>
            <person name="Alikhan N.F."/>
            <person name="Baker D."/>
            <person name="Gharbi K."/>
            <person name="Hall N."/>
            <person name="Watson M."/>
            <person name="Adriaenssens E.M."/>
            <person name="Foster-Nyarko E."/>
            <person name="Jarju S."/>
            <person name="Secka A."/>
            <person name="Antonio M."/>
            <person name="Oren A."/>
            <person name="Chaudhuri R.R."/>
            <person name="La Ragione R."/>
            <person name="Hildebrand F."/>
            <person name="Pallen M.J."/>
        </authorList>
    </citation>
    <scope>NUCLEOTIDE SEQUENCE</scope>
    <source>
        <strain evidence="4">CHK199-13235</strain>
    </source>
</reference>